<evidence type="ECO:0000256" key="1">
    <source>
        <dbReference type="SAM" id="MobiDB-lite"/>
    </source>
</evidence>
<evidence type="ECO:0000313" key="3">
    <source>
        <dbReference type="Proteomes" id="UP001152622"/>
    </source>
</evidence>
<evidence type="ECO:0000313" key="2">
    <source>
        <dbReference type="EMBL" id="KAJ8348694.1"/>
    </source>
</evidence>
<dbReference type="AlphaFoldDB" id="A0A9Q1F0X8"/>
<dbReference type="EMBL" id="JAINUF010000010">
    <property type="protein sequence ID" value="KAJ8348694.1"/>
    <property type="molecule type" value="Genomic_DNA"/>
</dbReference>
<organism evidence="2 3">
    <name type="scientific">Synaphobranchus kaupii</name>
    <name type="common">Kaup's arrowtooth eel</name>
    <dbReference type="NCBI Taxonomy" id="118154"/>
    <lineage>
        <taxon>Eukaryota</taxon>
        <taxon>Metazoa</taxon>
        <taxon>Chordata</taxon>
        <taxon>Craniata</taxon>
        <taxon>Vertebrata</taxon>
        <taxon>Euteleostomi</taxon>
        <taxon>Actinopterygii</taxon>
        <taxon>Neopterygii</taxon>
        <taxon>Teleostei</taxon>
        <taxon>Anguilliformes</taxon>
        <taxon>Synaphobranchidae</taxon>
        <taxon>Synaphobranchus</taxon>
    </lineage>
</organism>
<protein>
    <submittedName>
        <fullName evidence="2">Uncharacterized protein</fullName>
    </submittedName>
</protein>
<sequence length="105" mass="11345">MKGSKRGRSLAGACGTETQTALSTPSQPYMGYLGNNKRAKQPRCSIPAQQLCQTRLAASKADTLSLSISHSNNGAQRAGHETGRVNSWAPRTQHRPSVGLRRLRD</sequence>
<name>A0A9Q1F0X8_SYNKA</name>
<reference evidence="2" key="1">
    <citation type="journal article" date="2023" name="Science">
        <title>Genome structures resolve the early diversification of teleost fishes.</title>
        <authorList>
            <person name="Parey E."/>
            <person name="Louis A."/>
            <person name="Montfort J."/>
            <person name="Bouchez O."/>
            <person name="Roques C."/>
            <person name="Iampietro C."/>
            <person name="Lluch J."/>
            <person name="Castinel A."/>
            <person name="Donnadieu C."/>
            <person name="Desvignes T."/>
            <person name="Floi Bucao C."/>
            <person name="Jouanno E."/>
            <person name="Wen M."/>
            <person name="Mejri S."/>
            <person name="Dirks R."/>
            <person name="Jansen H."/>
            <person name="Henkel C."/>
            <person name="Chen W.J."/>
            <person name="Zahm M."/>
            <person name="Cabau C."/>
            <person name="Klopp C."/>
            <person name="Thompson A.W."/>
            <person name="Robinson-Rechavi M."/>
            <person name="Braasch I."/>
            <person name="Lecointre G."/>
            <person name="Bobe J."/>
            <person name="Postlethwait J.H."/>
            <person name="Berthelot C."/>
            <person name="Roest Crollius H."/>
            <person name="Guiguen Y."/>
        </authorList>
    </citation>
    <scope>NUCLEOTIDE SEQUENCE</scope>
    <source>
        <strain evidence="2">WJC10195</strain>
    </source>
</reference>
<dbReference type="Proteomes" id="UP001152622">
    <property type="component" value="Chromosome 10"/>
</dbReference>
<feature type="region of interest" description="Disordered" evidence="1">
    <location>
        <begin position="70"/>
        <end position="105"/>
    </location>
</feature>
<comment type="caution">
    <text evidence="2">The sequence shown here is derived from an EMBL/GenBank/DDBJ whole genome shotgun (WGS) entry which is preliminary data.</text>
</comment>
<accession>A0A9Q1F0X8</accession>
<feature type="region of interest" description="Disordered" evidence="1">
    <location>
        <begin position="1"/>
        <end position="39"/>
    </location>
</feature>
<proteinExistence type="predicted"/>
<keyword evidence="3" id="KW-1185">Reference proteome</keyword>
<feature type="compositionally biased region" description="Polar residues" evidence="1">
    <location>
        <begin position="16"/>
        <end position="27"/>
    </location>
</feature>
<gene>
    <name evidence="2" type="ORF">SKAU_G00272830</name>
</gene>